<dbReference type="RefSeq" id="WP_249916083.1">
    <property type="nucleotide sequence ID" value="NZ_JAMGBB010000001.1"/>
</dbReference>
<accession>A0ABT0SC42</accession>
<reference evidence="2" key="1">
    <citation type="submission" date="2022-05" db="EMBL/GenBank/DDBJ databases">
        <authorList>
            <person name="Jo J.-H."/>
            <person name="Im W.-T."/>
        </authorList>
    </citation>
    <scope>NUCLEOTIDE SEQUENCE</scope>
    <source>
        <strain evidence="2">RB56-2</strain>
    </source>
</reference>
<evidence type="ECO:0000313" key="3">
    <source>
        <dbReference type="Proteomes" id="UP001165383"/>
    </source>
</evidence>
<protein>
    <submittedName>
        <fullName evidence="2">Alpha/beta hydrolase</fullName>
    </submittedName>
</protein>
<dbReference type="InterPro" id="IPR029058">
    <property type="entry name" value="AB_hydrolase_fold"/>
</dbReference>
<keyword evidence="2" id="KW-0378">Hydrolase</keyword>
<evidence type="ECO:0000259" key="1">
    <source>
        <dbReference type="Pfam" id="PF00561"/>
    </source>
</evidence>
<name>A0ABT0SC42_9SPHN</name>
<comment type="caution">
    <text evidence="2">The sequence shown here is derived from an EMBL/GenBank/DDBJ whole genome shotgun (WGS) entry which is preliminary data.</text>
</comment>
<proteinExistence type="predicted"/>
<gene>
    <name evidence="2" type="ORF">LZ518_11300</name>
</gene>
<evidence type="ECO:0000313" key="2">
    <source>
        <dbReference type="EMBL" id="MCL6741712.1"/>
    </source>
</evidence>
<sequence length="248" mass="27069">MRTRSSPDDQAPSDWSRWREVAWHIPRLLSGLGPLGPRGPEDGPPALVIPGFLATDRTTMELRRALARAGWRAHPWLMGVNTGAKADTMELLASRLGAIYKEAKQPILIVGWSLGGMFAREIACRVPEQVRAVVTLGSPFSGDLKTNTNVREIYERVAGHDVNRPPFERIGGKPPVPTLALWSRKDGIVAPAAARGRAGEVDKAVEIDTHHMGFAVYRPALSRVVYEIRTFLTEQEGVAPVMGKVAAA</sequence>
<dbReference type="EMBL" id="JAMGBB010000001">
    <property type="protein sequence ID" value="MCL6741712.1"/>
    <property type="molecule type" value="Genomic_DNA"/>
</dbReference>
<dbReference type="Pfam" id="PF00561">
    <property type="entry name" value="Abhydrolase_1"/>
    <property type="match status" value="1"/>
</dbReference>
<organism evidence="2 3">
    <name type="scientific">Sphingomonas brevis</name>
    <dbReference type="NCBI Taxonomy" id="2908206"/>
    <lineage>
        <taxon>Bacteria</taxon>
        <taxon>Pseudomonadati</taxon>
        <taxon>Pseudomonadota</taxon>
        <taxon>Alphaproteobacteria</taxon>
        <taxon>Sphingomonadales</taxon>
        <taxon>Sphingomonadaceae</taxon>
        <taxon>Sphingomonas</taxon>
    </lineage>
</organism>
<dbReference type="SUPFAM" id="SSF53474">
    <property type="entry name" value="alpha/beta-Hydrolases"/>
    <property type="match status" value="1"/>
</dbReference>
<feature type="domain" description="AB hydrolase-1" evidence="1">
    <location>
        <begin position="105"/>
        <end position="140"/>
    </location>
</feature>
<dbReference type="Proteomes" id="UP001165383">
    <property type="component" value="Unassembled WGS sequence"/>
</dbReference>
<keyword evidence="3" id="KW-1185">Reference proteome</keyword>
<dbReference type="Gene3D" id="3.40.50.1820">
    <property type="entry name" value="alpha/beta hydrolase"/>
    <property type="match status" value="1"/>
</dbReference>
<dbReference type="GO" id="GO:0016787">
    <property type="term" value="F:hydrolase activity"/>
    <property type="evidence" value="ECO:0007669"/>
    <property type="project" value="UniProtKB-KW"/>
</dbReference>
<dbReference type="InterPro" id="IPR000073">
    <property type="entry name" value="AB_hydrolase_1"/>
</dbReference>